<keyword evidence="2" id="KW-1185">Reference proteome</keyword>
<reference evidence="1 2" key="1">
    <citation type="submission" date="2014-09" db="EMBL/GenBank/DDBJ databases">
        <authorList>
            <person name="Magalhaes I.L.F."/>
            <person name="Oliveira U."/>
            <person name="Santos F.R."/>
            <person name="Vidigal T.H.D.A."/>
            <person name="Brescovit A.D."/>
            <person name="Santos A.J."/>
        </authorList>
    </citation>
    <scope>NUCLEOTIDE SEQUENCE [LARGE SCALE GENOMIC DNA]</scope>
</reference>
<evidence type="ECO:0000313" key="1">
    <source>
        <dbReference type="EMBL" id="CEG19360.1"/>
    </source>
</evidence>
<name>A0A0P1A3B9_9BASI</name>
<organism evidence="1 2">
    <name type="scientific">Ceraceosorus bombacis</name>
    <dbReference type="NCBI Taxonomy" id="401625"/>
    <lineage>
        <taxon>Eukaryota</taxon>
        <taxon>Fungi</taxon>
        <taxon>Dikarya</taxon>
        <taxon>Basidiomycota</taxon>
        <taxon>Ustilaginomycotina</taxon>
        <taxon>Exobasidiomycetes</taxon>
        <taxon>Ceraceosorales</taxon>
        <taxon>Ceraceosoraceae</taxon>
        <taxon>Ceraceosorus</taxon>
    </lineage>
</organism>
<evidence type="ECO:0000313" key="2">
    <source>
        <dbReference type="Proteomes" id="UP000054845"/>
    </source>
</evidence>
<proteinExistence type="predicted"/>
<sequence>MPWMLTGSSLMGYLRQMPKTWLGSMIGLAKKITQGNSLSNQVQQGAGAVNAQQSNYNLLLDVVASLPSRALAPQDWHQP</sequence>
<dbReference type="EMBL" id="CCYA01000372">
    <property type="protein sequence ID" value="CEG19360.1"/>
    <property type="molecule type" value="Genomic_DNA"/>
</dbReference>
<dbReference type="AlphaFoldDB" id="A0A0P1A3B9"/>
<dbReference type="Proteomes" id="UP000054845">
    <property type="component" value="Unassembled WGS sequence"/>
</dbReference>
<accession>A0A0P1A3B9</accession>
<dbReference type="EMBL" id="CCYA01000270">
    <property type="protein sequence ID" value="CEH18187.1"/>
    <property type="molecule type" value="Genomic_DNA"/>
</dbReference>
<protein>
    <submittedName>
        <fullName evidence="1">Uncharacterized protein</fullName>
    </submittedName>
</protein>